<protein>
    <submittedName>
        <fullName evidence="1">Glycosyltransferase involved in cell wall bisynthesis</fullName>
    </submittedName>
</protein>
<dbReference type="PANTHER" id="PTHR45947">
    <property type="entry name" value="SULFOQUINOVOSYL TRANSFERASE SQD2"/>
    <property type="match status" value="1"/>
</dbReference>
<reference evidence="1" key="1">
    <citation type="submission" date="2017-07" db="EMBL/GenBank/DDBJ databases">
        <title>The cable genome - Insights into the physiology and evolution of filamentous bacteria capable of sulfide oxidation via long distance electron transfer.</title>
        <authorList>
            <person name="Thorup C."/>
            <person name="Bjerg J.T."/>
            <person name="Schreiber L."/>
            <person name="Nielsen L.P."/>
            <person name="Kjeldsen K.U."/>
            <person name="Boesen T."/>
            <person name="Boggild A."/>
            <person name="Meysman F."/>
            <person name="Geelhoed J."/>
            <person name="Schramm A."/>
        </authorList>
    </citation>
    <scope>NUCLEOTIDE SEQUENCE [LARGE SCALE GENOMIC DNA]</scope>
    <source>
        <strain evidence="1">GS</strain>
    </source>
</reference>
<organism evidence="1 2">
    <name type="scientific">Candidatus Electronema aureum</name>
    <dbReference type="NCBI Taxonomy" id="2005002"/>
    <lineage>
        <taxon>Bacteria</taxon>
        <taxon>Pseudomonadati</taxon>
        <taxon>Thermodesulfobacteriota</taxon>
        <taxon>Desulfobulbia</taxon>
        <taxon>Desulfobulbales</taxon>
        <taxon>Desulfobulbaceae</taxon>
        <taxon>Candidatus Electronema</taxon>
    </lineage>
</organism>
<proteinExistence type="predicted"/>
<keyword evidence="2" id="KW-1185">Reference proteome</keyword>
<evidence type="ECO:0000313" key="2">
    <source>
        <dbReference type="Proteomes" id="UP000316238"/>
    </source>
</evidence>
<sequence length="387" mass="43513">MKIFVFTSCYLPGFKAGGPIRTIVNMVDRLGNELEFFIMTRDRDLNSEVPYSDIKINEWNYVGKARVFYASPDIFSVQGIAALLRQTPYDVLYLNSFFCPHSTGIPVLLKWLGCIPKTPVIIAPRGEFSAGALAIKGFKKQNYIAVVKALGLYKDFIWQASSLLETEDIRKNIGEISMVHVAQDLLSLQQHIDTSSHIEIRRKSGKLRLVFLSRISPIKNLDYLLDVLTKVSVPVQLSIYGPLEDIDYWAQCTSIISRLPPHVSITYCGELIPQDVSAAFSAHDLFVFPTQGENFGHVIFEALNAGTAVVVSNQTPWSPDPDGAVEVLPLADVQVWVDAIERWAGFSVDEFTKHREAAHRYAWLHLNDTSILESNRQLFKTACNYLI</sequence>
<dbReference type="CDD" id="cd03801">
    <property type="entry name" value="GT4_PimA-like"/>
    <property type="match status" value="1"/>
</dbReference>
<dbReference type="AlphaFoldDB" id="A0A521FZV7"/>
<comment type="caution">
    <text evidence="1">The sequence shown here is derived from an EMBL/GenBank/DDBJ whole genome shotgun (WGS) entry which is preliminary data.</text>
</comment>
<dbReference type="Proteomes" id="UP000316238">
    <property type="component" value="Unassembled WGS sequence"/>
</dbReference>
<evidence type="ECO:0000313" key="1">
    <source>
        <dbReference type="EMBL" id="TAA74285.1"/>
    </source>
</evidence>
<dbReference type="Pfam" id="PF13692">
    <property type="entry name" value="Glyco_trans_1_4"/>
    <property type="match status" value="1"/>
</dbReference>
<dbReference type="Gene3D" id="3.40.50.2000">
    <property type="entry name" value="Glycogen Phosphorylase B"/>
    <property type="match status" value="2"/>
</dbReference>
<dbReference type="SUPFAM" id="SSF53756">
    <property type="entry name" value="UDP-Glycosyltransferase/glycogen phosphorylase"/>
    <property type="match status" value="1"/>
</dbReference>
<dbReference type="EMBL" id="NQJD01000032">
    <property type="protein sequence ID" value="TAA74285.1"/>
    <property type="molecule type" value="Genomic_DNA"/>
</dbReference>
<name>A0A521FZV7_9BACT</name>
<dbReference type="GO" id="GO:0016757">
    <property type="term" value="F:glycosyltransferase activity"/>
    <property type="evidence" value="ECO:0007669"/>
    <property type="project" value="TreeGrafter"/>
</dbReference>
<accession>A0A521FZV7</accession>
<dbReference type="InterPro" id="IPR050194">
    <property type="entry name" value="Glycosyltransferase_grp1"/>
</dbReference>
<dbReference type="PANTHER" id="PTHR45947:SF3">
    <property type="entry name" value="SULFOQUINOVOSYL TRANSFERASE SQD2"/>
    <property type="match status" value="1"/>
</dbReference>
<gene>
    <name evidence="1" type="ORF">CDV28_13212</name>
</gene>